<reference evidence="1 2" key="1">
    <citation type="submission" date="2018-07" db="EMBL/GenBank/DDBJ databases">
        <title>Genomic Encyclopedia of Type Strains, Phase IV (KMG-IV): sequencing the most valuable type-strain genomes for metagenomic binning, comparative biology and taxonomic classification.</title>
        <authorList>
            <person name="Goeker M."/>
        </authorList>
    </citation>
    <scope>NUCLEOTIDE SEQUENCE [LARGE SCALE GENOMIC DNA]</scope>
    <source>
        <strain evidence="1 2">DSM 21634</strain>
    </source>
</reference>
<proteinExistence type="predicted"/>
<dbReference type="NCBIfam" id="TIGR03751">
    <property type="entry name" value="conj_TIGR03751"/>
    <property type="match status" value="1"/>
</dbReference>
<gene>
    <name evidence="1" type="ORF">DES41_111167</name>
</gene>
<dbReference type="RefSeq" id="WP_114471568.1">
    <property type="nucleotide sequence ID" value="NZ_QPJK01000011.1"/>
</dbReference>
<name>A0A368XEY3_9BURK</name>
<protein>
    <submittedName>
        <fullName evidence="1">Conjugative transfer region lipoprotein (TIGR03751 family)</fullName>
    </submittedName>
</protein>
<dbReference type="EMBL" id="QPJK01000011">
    <property type="protein sequence ID" value="RCW66209.1"/>
    <property type="molecule type" value="Genomic_DNA"/>
</dbReference>
<sequence>MAWNDVFCQLPPHRPLLRPPSLPRAGGAILLSLSLTALLTGCSVSGPRESPINAVTKGSPTVVQIYRGQGATVVSGDAAGGTAVEKTARDRLLERSAPRPVGDGDADTQRYWSALEPMRNRFARVPNPDLVMVVFPHLSRGKYPVPGYVTVFPMYEQADLYALPGELEGELVRWQPPVPPTAGAAR</sequence>
<evidence type="ECO:0000313" key="1">
    <source>
        <dbReference type="EMBL" id="RCW66209.1"/>
    </source>
</evidence>
<dbReference type="AlphaFoldDB" id="A0A368XEY3"/>
<comment type="caution">
    <text evidence="1">The sequence shown here is derived from an EMBL/GenBank/DDBJ whole genome shotgun (WGS) entry which is preliminary data.</text>
</comment>
<keyword evidence="1" id="KW-0449">Lipoprotein</keyword>
<organism evidence="1 2">
    <name type="scientific">Pseudorhodoferax soli</name>
    <dbReference type="NCBI Taxonomy" id="545864"/>
    <lineage>
        <taxon>Bacteria</taxon>
        <taxon>Pseudomonadati</taxon>
        <taxon>Pseudomonadota</taxon>
        <taxon>Betaproteobacteria</taxon>
        <taxon>Burkholderiales</taxon>
        <taxon>Comamonadaceae</taxon>
    </lineage>
</organism>
<accession>A0A368XEY3</accession>
<keyword evidence="2" id="KW-1185">Reference proteome</keyword>
<dbReference type="OrthoDB" id="8863314at2"/>
<evidence type="ECO:0000313" key="2">
    <source>
        <dbReference type="Proteomes" id="UP000252884"/>
    </source>
</evidence>
<dbReference type="Proteomes" id="UP000252884">
    <property type="component" value="Unassembled WGS sequence"/>
</dbReference>
<dbReference type="InterPro" id="IPR022262">
    <property type="entry name" value="Lipoprot_put"/>
</dbReference>